<feature type="compositionally biased region" description="Basic and acidic residues" evidence="3">
    <location>
        <begin position="609"/>
        <end position="620"/>
    </location>
</feature>
<dbReference type="Proteomes" id="UP001186944">
    <property type="component" value="Unassembled WGS sequence"/>
</dbReference>
<dbReference type="EMBL" id="VSWD01000010">
    <property type="protein sequence ID" value="KAK3090688.1"/>
    <property type="molecule type" value="Genomic_DNA"/>
</dbReference>
<dbReference type="InterPro" id="IPR055414">
    <property type="entry name" value="LRR_R13L4/SHOC2-like"/>
</dbReference>
<evidence type="ECO:0000259" key="4">
    <source>
        <dbReference type="Pfam" id="PF23598"/>
    </source>
</evidence>
<name>A0AA89BX31_PINIB</name>
<evidence type="ECO:0000313" key="6">
    <source>
        <dbReference type="Proteomes" id="UP001186944"/>
    </source>
</evidence>
<keyword evidence="1" id="KW-0433">Leucine-rich repeat</keyword>
<dbReference type="PRINTS" id="PR00019">
    <property type="entry name" value="LEURICHRPT"/>
</dbReference>
<evidence type="ECO:0000313" key="5">
    <source>
        <dbReference type="EMBL" id="KAK3090688.1"/>
    </source>
</evidence>
<dbReference type="PROSITE" id="PS51450">
    <property type="entry name" value="LRR"/>
    <property type="match status" value="3"/>
</dbReference>
<dbReference type="Gene3D" id="3.80.10.10">
    <property type="entry name" value="Ribonuclease Inhibitor"/>
    <property type="match status" value="3"/>
</dbReference>
<dbReference type="InterPro" id="IPR003591">
    <property type="entry name" value="Leu-rich_rpt_typical-subtyp"/>
</dbReference>
<dbReference type="InterPro" id="IPR050216">
    <property type="entry name" value="LRR_domain-containing"/>
</dbReference>
<protein>
    <recommendedName>
        <fullName evidence="4">Disease resistance R13L4/SHOC-2-like LRR domain-containing protein</fullName>
    </recommendedName>
</protein>
<feature type="region of interest" description="Disordered" evidence="3">
    <location>
        <begin position="548"/>
        <end position="626"/>
    </location>
</feature>
<dbReference type="Pfam" id="PF23598">
    <property type="entry name" value="LRR_14"/>
    <property type="match status" value="1"/>
</dbReference>
<reference evidence="5" key="1">
    <citation type="submission" date="2019-08" db="EMBL/GenBank/DDBJ databases">
        <title>The improved chromosome-level genome for the pearl oyster Pinctada fucata martensii using PacBio sequencing and Hi-C.</title>
        <authorList>
            <person name="Zheng Z."/>
        </authorList>
    </citation>
    <scope>NUCLEOTIDE SEQUENCE</scope>
    <source>
        <strain evidence="5">ZZ-2019</strain>
        <tissue evidence="5">Adductor muscle</tissue>
    </source>
</reference>
<gene>
    <name evidence="5" type="ORF">FSP39_013756</name>
</gene>
<keyword evidence="2" id="KW-0677">Repeat</keyword>
<feature type="compositionally biased region" description="Acidic residues" evidence="3">
    <location>
        <begin position="592"/>
        <end position="602"/>
    </location>
</feature>
<sequence>MSEDKEETSCSAEHIVLKFQDGTLDLSSKDLQTIPSQICNGLGASITELFLDFNDLLCLPEDLGNFCTCLTVLSVTGNQLRQLPKTLGNMKCLEKLLLNENDLKCFPDSICELKALRILKVTANEISYLPSDFSRLEKLEKFFGEENHLQDLPEGFGYLEKLEILELSENQLTSIPESIGRLKCLKICNLCNNKLEKVPETLGDLSALEILDLSGNHLEELPAQMKSSSSLKKLLCDRNILTSMPLWVCDLENAIEIAINDNQFQKQVLTEEFGIVCQNLTSLDLGGNFMEKLPESFGKLKCLEKLHLGSCIGELERRAFQNGNWLTYLPTSFCELINLTEIHLDENLLRELPSDIGNLVNLEFIDLGQNVLHELPESFGDLQSLKVCQLSKNKLQILPSSFGNLYSLQDLRLDNNLLEELPESFKELTGLKTLDLFNNRLTEIPLALPYFTKLVRMDLSENMFKIPWHEVPQVVTKAQYPVRDPSKKDNWRGRPRQDLSMLEDKVIRITKSIEDLDFEPPPKELCYNENALRDAARANMSIWRSHTGPQKREKFVHHGSPNRKYSYRRSYSDESRSCDDDDSQEWNHIYTSDEDNEDDDFEPPIFQPKKRENDTEDTKVPEPSTNVVSCEENWDDELEEVEDPYNVVYDYNYFNNIYQHPKPKTLEEAGYVVDEHLFLPYDIHGKPIVKQSANFEVIEGQFEDASEEES</sequence>
<dbReference type="SMART" id="SM00364">
    <property type="entry name" value="LRR_BAC"/>
    <property type="match status" value="11"/>
</dbReference>
<dbReference type="GO" id="GO:0005737">
    <property type="term" value="C:cytoplasm"/>
    <property type="evidence" value="ECO:0007669"/>
    <property type="project" value="TreeGrafter"/>
</dbReference>
<organism evidence="5 6">
    <name type="scientific">Pinctada imbricata</name>
    <name type="common">Atlantic pearl-oyster</name>
    <name type="synonym">Pinctada martensii</name>
    <dbReference type="NCBI Taxonomy" id="66713"/>
    <lineage>
        <taxon>Eukaryota</taxon>
        <taxon>Metazoa</taxon>
        <taxon>Spiralia</taxon>
        <taxon>Lophotrochozoa</taxon>
        <taxon>Mollusca</taxon>
        <taxon>Bivalvia</taxon>
        <taxon>Autobranchia</taxon>
        <taxon>Pteriomorphia</taxon>
        <taxon>Pterioida</taxon>
        <taxon>Pterioidea</taxon>
        <taxon>Pteriidae</taxon>
        <taxon>Pinctada</taxon>
    </lineage>
</organism>
<keyword evidence="6" id="KW-1185">Reference proteome</keyword>
<evidence type="ECO:0000256" key="3">
    <source>
        <dbReference type="SAM" id="MobiDB-lite"/>
    </source>
</evidence>
<dbReference type="InterPro" id="IPR001611">
    <property type="entry name" value="Leu-rich_rpt"/>
</dbReference>
<dbReference type="SMART" id="SM00369">
    <property type="entry name" value="LRR_TYP"/>
    <property type="match status" value="11"/>
</dbReference>
<dbReference type="InterPro" id="IPR032675">
    <property type="entry name" value="LRR_dom_sf"/>
</dbReference>
<dbReference type="PANTHER" id="PTHR48051">
    <property type="match status" value="1"/>
</dbReference>
<proteinExistence type="predicted"/>
<feature type="domain" description="Disease resistance R13L4/SHOC-2-like LRR" evidence="4">
    <location>
        <begin position="333"/>
        <end position="413"/>
    </location>
</feature>
<dbReference type="Pfam" id="PF00560">
    <property type="entry name" value="LRR_1"/>
    <property type="match status" value="2"/>
</dbReference>
<dbReference type="SUPFAM" id="SSF52047">
    <property type="entry name" value="RNI-like"/>
    <property type="match status" value="1"/>
</dbReference>
<accession>A0AA89BX31</accession>
<feature type="compositionally biased region" description="Basic residues" evidence="3">
    <location>
        <begin position="554"/>
        <end position="567"/>
    </location>
</feature>
<comment type="caution">
    <text evidence="5">The sequence shown here is derived from an EMBL/GenBank/DDBJ whole genome shotgun (WGS) entry which is preliminary data.</text>
</comment>
<evidence type="ECO:0000256" key="1">
    <source>
        <dbReference type="ARBA" id="ARBA00022614"/>
    </source>
</evidence>
<evidence type="ECO:0000256" key="2">
    <source>
        <dbReference type="ARBA" id="ARBA00022737"/>
    </source>
</evidence>
<dbReference type="PANTHER" id="PTHR48051:SF1">
    <property type="entry name" value="RAS SUPPRESSOR PROTEIN 1"/>
    <property type="match status" value="1"/>
</dbReference>
<dbReference type="Pfam" id="PF13855">
    <property type="entry name" value="LRR_8"/>
    <property type="match status" value="1"/>
</dbReference>
<dbReference type="AlphaFoldDB" id="A0AA89BX31"/>